<accession>K0IID6</accession>
<keyword evidence="3" id="KW-1185">Reference proteome</keyword>
<dbReference type="EMBL" id="CP002408">
    <property type="protein sequence ID" value="AFU57792.1"/>
    <property type="molecule type" value="Genomic_DNA"/>
</dbReference>
<gene>
    <name evidence="2" type="ordered locus">Ngar_c08500</name>
</gene>
<keyword evidence="1" id="KW-0472">Membrane</keyword>
<evidence type="ECO:0000256" key="1">
    <source>
        <dbReference type="SAM" id="Phobius"/>
    </source>
</evidence>
<reference evidence="2 3" key="1">
    <citation type="journal article" date="2012" name="Environ. Microbiol.">
        <title>The genome of the ammonia-oxidizing Candidatus Nitrososphaera gargensis: insights into metabolic versatility and environmental adaptations.</title>
        <authorList>
            <person name="Spang A."/>
            <person name="Poehlein A."/>
            <person name="Offre P."/>
            <person name="Zumbragel S."/>
            <person name="Haider S."/>
            <person name="Rychlik N."/>
            <person name="Nowka B."/>
            <person name="Schmeisser C."/>
            <person name="Lebedeva E.V."/>
            <person name="Rattei T."/>
            <person name="Bohm C."/>
            <person name="Schmid M."/>
            <person name="Galushko A."/>
            <person name="Hatzenpichler R."/>
            <person name="Weinmaier T."/>
            <person name="Daniel R."/>
            <person name="Schleper C."/>
            <person name="Spieck E."/>
            <person name="Streit W."/>
            <person name="Wagner M."/>
        </authorList>
    </citation>
    <scope>NUCLEOTIDE SEQUENCE [LARGE SCALE GENOMIC DNA]</scope>
    <source>
        <strain evidence="3">Ga9.2</strain>
    </source>
</reference>
<keyword evidence="1" id="KW-1133">Transmembrane helix</keyword>
<dbReference type="AlphaFoldDB" id="K0IID6"/>
<sequence length="113" mass="12667">MAGGISISDTAKLEAMIHSLGLLITIGKYLPLMIAGFATLNLILAYFDLFVWGHIAPGIFNVILAVVSLIFLGQLLKRRKIHRYEYRYRGRHLNMQPSKKALDRKRAEVAAAD</sequence>
<dbReference type="HOGENOM" id="CLU_2127911_0_0_2"/>
<dbReference type="BioCyc" id="CNIT1237085:G1324-848-MONOMER"/>
<protein>
    <submittedName>
        <fullName evidence="2">Uncharacterized protein</fullName>
    </submittedName>
</protein>
<feature type="transmembrane region" description="Helical" evidence="1">
    <location>
        <begin position="50"/>
        <end position="73"/>
    </location>
</feature>
<dbReference type="Proteomes" id="UP000008037">
    <property type="component" value="Chromosome"/>
</dbReference>
<evidence type="ECO:0000313" key="2">
    <source>
        <dbReference type="EMBL" id="AFU57792.1"/>
    </source>
</evidence>
<keyword evidence="1" id="KW-0812">Transmembrane</keyword>
<dbReference type="InParanoid" id="K0IID6"/>
<proteinExistence type="predicted"/>
<dbReference type="RefSeq" id="WP_015018337.1">
    <property type="nucleotide sequence ID" value="NC_018719.1"/>
</dbReference>
<organism evidence="2 3">
    <name type="scientific">Nitrososphaera gargensis (strain Ga9.2)</name>
    <dbReference type="NCBI Taxonomy" id="1237085"/>
    <lineage>
        <taxon>Archaea</taxon>
        <taxon>Nitrososphaerota</taxon>
        <taxon>Nitrososphaeria</taxon>
        <taxon>Nitrososphaerales</taxon>
        <taxon>Nitrososphaeraceae</taxon>
        <taxon>Nitrososphaera</taxon>
    </lineage>
</organism>
<feature type="transmembrane region" description="Helical" evidence="1">
    <location>
        <begin position="20"/>
        <end position="44"/>
    </location>
</feature>
<dbReference type="GeneID" id="13795245"/>
<dbReference type="KEGG" id="nga:Ngar_c08500"/>
<name>K0IID6_NITGG</name>
<evidence type="ECO:0000313" key="3">
    <source>
        <dbReference type="Proteomes" id="UP000008037"/>
    </source>
</evidence>